<dbReference type="Proteomes" id="UP000324308">
    <property type="component" value="Chromosome"/>
</dbReference>
<keyword evidence="2" id="KW-1133">Transmembrane helix</keyword>
<name>A0ABX5ZY70_STRTE</name>
<accession>A0ABX5ZY70</accession>
<evidence type="ECO:0000313" key="5">
    <source>
        <dbReference type="Proteomes" id="UP000324308"/>
    </source>
</evidence>
<reference evidence="4 5" key="1">
    <citation type="submission" date="2019-09" db="EMBL/GenBank/DDBJ databases">
        <title>Draft genome sequence of the Ebosin-producing strain Streptomyces sp. 139.</title>
        <authorList>
            <person name="Ai L."/>
            <person name="Geng M."/>
            <person name="Ma M."/>
            <person name="Bai L."/>
        </authorList>
    </citation>
    <scope>NUCLEOTIDE SEQUENCE [LARGE SCALE GENOMIC DNA]</scope>
    <source>
        <strain evidence="4 5">139</strain>
    </source>
</reference>
<gene>
    <name evidence="4" type="ORF">F3L20_28970</name>
</gene>
<dbReference type="Gene3D" id="2.130.10.10">
    <property type="entry name" value="YVTN repeat-like/Quinoprotein amine dehydrogenase"/>
    <property type="match status" value="2"/>
</dbReference>
<feature type="compositionally biased region" description="Gly residues" evidence="1">
    <location>
        <begin position="141"/>
        <end position="159"/>
    </location>
</feature>
<feature type="domain" description="Pyrrolo-quinoline quinone repeat" evidence="3">
    <location>
        <begin position="283"/>
        <end position="408"/>
    </location>
</feature>
<dbReference type="PRINTS" id="PR01217">
    <property type="entry name" value="PRICHEXTENSN"/>
</dbReference>
<keyword evidence="2" id="KW-0812">Transmembrane</keyword>
<dbReference type="RefSeq" id="WP_150156802.1">
    <property type="nucleotide sequence ID" value="NZ_CP043959.1"/>
</dbReference>
<sequence length="671" mass="69111">MTQPPPPPNQPPQQPGFGPPQDPSDPPQQPAQPAPPAPSGQPAPPAQPPGQPPQTPGQQPPAGPDLSKSPQPGYGYPQAPGQQPPAAPPTPPQGPGYGYPQQPQPPQPPAGYGYPGQQPGPYGQPQQPGPYGQPQQPGPYGQPGYGQPGYGQPGYGQPGYGYPQATVPMQAQAGQPGGRKINTTVAIIAAAVVAIALIVGTGVWYASSSGKDDDKQTTAGGGDGKGEEKGKGDGSTGGSGEGTGGTSGEAKEKAPSDPKSKVLFQVPAPKVPKGTSSIPIAGSWLTDSVYAKSGLSEITGYDRATGGKKWTLDLPGPVCAATGHLTEDNKTAIVHKPAMPTKANPQSCTQVALIDLEAGKQVWSKSAKSGTMPISFNNVTLSGGTVAAGSTSGGAAWSIADGKELWAPKTSDSCYDAGYGGGPKLVAVRKCGSYGEDRQLHIQTVDPKTGDVVTEYKMDGGIEYAAVVSTDPLVVAADVGDSAGDGSGISDFFSVDNKTGKLRARLSAPGDEFAARCDGIYKVENCTGVTVGNDRLYIATEEHDTGGDSYGQTNEVVAFDLATGKQTGQRADAGDDYEIYPLRMDGGNVIAYKRPPYDKGGQVVSIDGGSFKQTVLMENPSTEAVRDVESRMSPDYSEVLYGQGGLYMSSVFASDYTSRDKEYSVIAFGTS</sequence>
<feature type="compositionally biased region" description="Low complexity" evidence="1">
    <location>
        <begin position="70"/>
        <end position="81"/>
    </location>
</feature>
<evidence type="ECO:0000259" key="3">
    <source>
        <dbReference type="Pfam" id="PF13360"/>
    </source>
</evidence>
<dbReference type="EMBL" id="CP043959">
    <property type="protein sequence ID" value="QER89363.1"/>
    <property type="molecule type" value="Genomic_DNA"/>
</dbReference>
<evidence type="ECO:0000313" key="4">
    <source>
        <dbReference type="EMBL" id="QER89363.1"/>
    </source>
</evidence>
<dbReference type="SUPFAM" id="SSF50998">
    <property type="entry name" value="Quinoprotein alcohol dehydrogenase-like"/>
    <property type="match status" value="1"/>
</dbReference>
<dbReference type="InterPro" id="IPR011047">
    <property type="entry name" value="Quinoprotein_ADH-like_sf"/>
</dbReference>
<protein>
    <submittedName>
        <fullName evidence="4">PQQ-binding-like beta-propeller repeat protein</fullName>
    </submittedName>
</protein>
<dbReference type="InterPro" id="IPR015943">
    <property type="entry name" value="WD40/YVTN_repeat-like_dom_sf"/>
</dbReference>
<proteinExistence type="predicted"/>
<feature type="compositionally biased region" description="Pro residues" evidence="1">
    <location>
        <begin position="1"/>
        <end position="63"/>
    </location>
</feature>
<feature type="region of interest" description="Disordered" evidence="1">
    <location>
        <begin position="1"/>
        <end position="163"/>
    </location>
</feature>
<feature type="compositionally biased region" description="Gly residues" evidence="1">
    <location>
        <begin position="233"/>
        <end position="247"/>
    </location>
</feature>
<dbReference type="InterPro" id="IPR002372">
    <property type="entry name" value="PQQ_rpt_dom"/>
</dbReference>
<keyword evidence="5" id="KW-1185">Reference proteome</keyword>
<dbReference type="Pfam" id="PF13360">
    <property type="entry name" value="PQQ_2"/>
    <property type="match status" value="1"/>
</dbReference>
<feature type="compositionally biased region" description="Basic and acidic residues" evidence="1">
    <location>
        <begin position="249"/>
        <end position="260"/>
    </location>
</feature>
<feature type="compositionally biased region" description="Low complexity" evidence="1">
    <location>
        <begin position="110"/>
        <end position="139"/>
    </location>
</feature>
<feature type="compositionally biased region" description="Pro residues" evidence="1">
    <location>
        <begin position="82"/>
        <end position="94"/>
    </location>
</feature>
<feature type="transmembrane region" description="Helical" evidence="2">
    <location>
        <begin position="185"/>
        <end position="206"/>
    </location>
</feature>
<organism evidence="4 5">
    <name type="scientific">Streptomyces tendae</name>
    <dbReference type="NCBI Taxonomy" id="1932"/>
    <lineage>
        <taxon>Bacteria</taxon>
        <taxon>Bacillati</taxon>
        <taxon>Actinomycetota</taxon>
        <taxon>Actinomycetes</taxon>
        <taxon>Kitasatosporales</taxon>
        <taxon>Streptomycetaceae</taxon>
        <taxon>Streptomyces</taxon>
    </lineage>
</organism>
<evidence type="ECO:0000256" key="2">
    <source>
        <dbReference type="SAM" id="Phobius"/>
    </source>
</evidence>
<feature type="region of interest" description="Disordered" evidence="1">
    <location>
        <begin position="206"/>
        <end position="277"/>
    </location>
</feature>
<keyword evidence="2" id="KW-0472">Membrane</keyword>
<evidence type="ECO:0000256" key="1">
    <source>
        <dbReference type="SAM" id="MobiDB-lite"/>
    </source>
</evidence>